<dbReference type="PANTHER" id="PTHR11177:SF317">
    <property type="entry name" value="CHITINASE 12-RELATED"/>
    <property type="match status" value="1"/>
</dbReference>
<proteinExistence type="inferred from homology"/>
<dbReference type="Pfam" id="PF01607">
    <property type="entry name" value="CBM_14"/>
    <property type="match status" value="1"/>
</dbReference>
<dbReference type="STRING" id="37653.A0A0L8GLP3"/>
<gene>
    <name evidence="10" type="ORF">OCBIM_22031555mg</name>
</gene>
<comment type="similarity">
    <text evidence="1">Belongs to the glycosyl hydrolase 18 family. Chitinase class II subfamily.</text>
</comment>
<dbReference type="Gene3D" id="2.170.140.10">
    <property type="entry name" value="Chitin binding domain"/>
    <property type="match status" value="1"/>
</dbReference>
<dbReference type="SMART" id="SM00494">
    <property type="entry name" value="ChtBD2"/>
    <property type="match status" value="1"/>
</dbReference>
<keyword evidence="7" id="KW-0732">Signal</keyword>
<dbReference type="InterPro" id="IPR001579">
    <property type="entry name" value="Glyco_hydro_18_chit_AS"/>
</dbReference>
<dbReference type="AlphaFoldDB" id="A0A0L8GLP3"/>
<reference evidence="10" key="1">
    <citation type="submission" date="2015-07" db="EMBL/GenBank/DDBJ databases">
        <title>MeaNS - Measles Nucleotide Surveillance Program.</title>
        <authorList>
            <person name="Tran T."/>
            <person name="Druce J."/>
        </authorList>
    </citation>
    <scope>NUCLEOTIDE SEQUENCE</scope>
    <source>
        <strain evidence="10">UCB-OBI-ISO-001</strain>
        <tissue evidence="10">Gonad</tissue>
    </source>
</reference>
<evidence type="ECO:0000259" key="8">
    <source>
        <dbReference type="PROSITE" id="PS50940"/>
    </source>
</evidence>
<evidence type="ECO:0000256" key="1">
    <source>
        <dbReference type="ARBA" id="ARBA00009121"/>
    </source>
</evidence>
<feature type="domain" description="Chitin-binding type-2" evidence="8">
    <location>
        <begin position="409"/>
        <end position="464"/>
    </location>
</feature>
<keyword evidence="3 6" id="KW-0378">Hydrolase</keyword>
<dbReference type="Pfam" id="PF00704">
    <property type="entry name" value="Glyco_hydro_18"/>
    <property type="match status" value="1"/>
</dbReference>
<dbReference type="OrthoDB" id="76388at2759"/>
<dbReference type="InterPro" id="IPR050314">
    <property type="entry name" value="Glycosyl_Hydrlase_18"/>
</dbReference>
<dbReference type="PROSITE" id="PS51910">
    <property type="entry name" value="GH18_2"/>
    <property type="match status" value="1"/>
</dbReference>
<dbReference type="InterPro" id="IPR002557">
    <property type="entry name" value="Chitin-bd_dom"/>
</dbReference>
<dbReference type="PROSITE" id="PS01095">
    <property type="entry name" value="GH18_1"/>
    <property type="match status" value="1"/>
</dbReference>
<dbReference type="SUPFAM" id="SSF57625">
    <property type="entry name" value="Invertebrate chitin-binding proteins"/>
    <property type="match status" value="1"/>
</dbReference>
<keyword evidence="2" id="KW-0147">Chitin-binding</keyword>
<evidence type="ECO:0000256" key="2">
    <source>
        <dbReference type="ARBA" id="ARBA00022669"/>
    </source>
</evidence>
<evidence type="ECO:0000313" key="10">
    <source>
        <dbReference type="EMBL" id="KOF77897.1"/>
    </source>
</evidence>
<dbReference type="Gene3D" id="3.20.20.80">
    <property type="entry name" value="Glycosidases"/>
    <property type="match status" value="1"/>
</dbReference>
<accession>A0A0L8GLP3</accession>
<name>A0A0L8GLP3_OCTBM</name>
<dbReference type="GO" id="GO:0004568">
    <property type="term" value="F:chitinase activity"/>
    <property type="evidence" value="ECO:0007669"/>
    <property type="project" value="UniProtKB-ARBA"/>
</dbReference>
<dbReference type="InterPro" id="IPR017853">
    <property type="entry name" value="GH"/>
</dbReference>
<dbReference type="SUPFAM" id="SSF54556">
    <property type="entry name" value="Chitinase insertion domain"/>
    <property type="match status" value="1"/>
</dbReference>
<dbReference type="EMBL" id="KQ421273">
    <property type="protein sequence ID" value="KOF77897.1"/>
    <property type="molecule type" value="Genomic_DNA"/>
</dbReference>
<dbReference type="SUPFAM" id="SSF51445">
    <property type="entry name" value="(Trans)glycosidases"/>
    <property type="match status" value="1"/>
</dbReference>
<evidence type="ECO:0000256" key="6">
    <source>
        <dbReference type="RuleBase" id="RU000489"/>
    </source>
</evidence>
<dbReference type="InterPro" id="IPR036508">
    <property type="entry name" value="Chitin-bd_dom_sf"/>
</dbReference>
<keyword evidence="4" id="KW-1015">Disulfide bond</keyword>
<protein>
    <submittedName>
        <fullName evidence="10">Uncharacterized protein</fullName>
    </submittedName>
</protein>
<evidence type="ECO:0000256" key="7">
    <source>
        <dbReference type="SAM" id="SignalP"/>
    </source>
</evidence>
<dbReference type="PROSITE" id="PS50940">
    <property type="entry name" value="CHIT_BIND_II"/>
    <property type="match status" value="1"/>
</dbReference>
<dbReference type="Gene3D" id="3.10.50.10">
    <property type="match status" value="1"/>
</dbReference>
<dbReference type="InterPro" id="IPR029070">
    <property type="entry name" value="Chitinase_insertion_sf"/>
</dbReference>
<dbReference type="CDD" id="cd02872">
    <property type="entry name" value="GH18_chitolectin_chitotriosidase"/>
    <property type="match status" value="1"/>
</dbReference>
<feature type="chain" id="PRO_5005583177" evidence="7">
    <location>
        <begin position="29"/>
        <end position="471"/>
    </location>
</feature>
<dbReference type="PANTHER" id="PTHR11177">
    <property type="entry name" value="CHITINASE"/>
    <property type="match status" value="1"/>
</dbReference>
<keyword evidence="5 6" id="KW-0326">Glycosidase</keyword>
<dbReference type="GO" id="GO:0005576">
    <property type="term" value="C:extracellular region"/>
    <property type="evidence" value="ECO:0007669"/>
    <property type="project" value="InterPro"/>
</dbReference>
<organism evidence="10">
    <name type="scientific">Octopus bimaculoides</name>
    <name type="common">California two-spotted octopus</name>
    <dbReference type="NCBI Taxonomy" id="37653"/>
    <lineage>
        <taxon>Eukaryota</taxon>
        <taxon>Metazoa</taxon>
        <taxon>Spiralia</taxon>
        <taxon>Lophotrochozoa</taxon>
        <taxon>Mollusca</taxon>
        <taxon>Cephalopoda</taxon>
        <taxon>Coleoidea</taxon>
        <taxon>Octopodiformes</taxon>
        <taxon>Octopoda</taxon>
        <taxon>Incirrata</taxon>
        <taxon>Octopodidae</taxon>
        <taxon>Octopus</taxon>
    </lineage>
</organism>
<evidence type="ECO:0000259" key="9">
    <source>
        <dbReference type="PROSITE" id="PS51910"/>
    </source>
</evidence>
<dbReference type="GO" id="GO:0008061">
    <property type="term" value="F:chitin binding"/>
    <property type="evidence" value="ECO:0007669"/>
    <property type="project" value="UniProtKB-KW"/>
</dbReference>
<evidence type="ECO:0000256" key="3">
    <source>
        <dbReference type="ARBA" id="ARBA00022801"/>
    </source>
</evidence>
<dbReference type="FunFam" id="3.10.50.10:FF:000001">
    <property type="entry name" value="Chitinase 3-like 1"/>
    <property type="match status" value="1"/>
</dbReference>
<dbReference type="GO" id="GO:0005975">
    <property type="term" value="P:carbohydrate metabolic process"/>
    <property type="evidence" value="ECO:0007669"/>
    <property type="project" value="InterPro"/>
</dbReference>
<dbReference type="SMART" id="SM00636">
    <property type="entry name" value="Glyco_18"/>
    <property type="match status" value="1"/>
</dbReference>
<dbReference type="InterPro" id="IPR001223">
    <property type="entry name" value="Glyco_hydro18_cat"/>
</dbReference>
<feature type="domain" description="GH18" evidence="9">
    <location>
        <begin position="29"/>
        <end position="378"/>
    </location>
</feature>
<dbReference type="GO" id="GO:0006032">
    <property type="term" value="P:chitin catabolic process"/>
    <property type="evidence" value="ECO:0007669"/>
    <property type="project" value="TreeGrafter"/>
</dbReference>
<feature type="signal peptide" evidence="7">
    <location>
        <begin position="1"/>
        <end position="28"/>
    </location>
</feature>
<evidence type="ECO:0000256" key="5">
    <source>
        <dbReference type="ARBA" id="ARBA00023295"/>
    </source>
</evidence>
<dbReference type="InterPro" id="IPR011583">
    <property type="entry name" value="Chitinase_II/V-like_cat"/>
</dbReference>
<evidence type="ECO:0000256" key="4">
    <source>
        <dbReference type="ARBA" id="ARBA00023157"/>
    </source>
</evidence>
<sequence length="471" mass="53847">MQSFCSHNVLFRGIWLVLVLLQCSQVWSYYIVCYFTNWSQYRPSGGKFLPEDINPTLCTHINYAFGKVVGNDIRTVEWNDDALISRVLDLKKQNPSLKISIAIGGWNARSPAFSQLVSSQQNINAFLTNSIKFLRKYGFDGLDIDWEYPTKRGGKPTDREGFSQLVRTLRPAYQREGLLLTAALSANTHYSSQYYDIPVLAQYLDFINLMTYDYHGQWEQKAGLCSPNSEVHETVDFYIRNGVPANKLTLGLPAYGRSFTLVDSELYGLDAPVAGGGQAGRYTRERGFLSYYEICLNIRNNNWIREWLNKEGVPTARLGNQWVGYDDIQSFREKSRYIKEKGLLGAMFWALDEDDFSNKCGNGKYPLLKTINNVLKGGVPPVTHPTYQPITSTSVTPAPDTCDYFTSVPLYCGHLRGMFLYLYDCRCFILCEELYAKILRCPSYLLFNHQTMTCDWPQNVHCFRFPGQLGK</sequence>